<evidence type="ECO:0008006" key="3">
    <source>
        <dbReference type="Google" id="ProtNLM"/>
    </source>
</evidence>
<keyword evidence="2" id="KW-1185">Reference proteome</keyword>
<name>A0A3R8JSC7_9FIRM</name>
<organism evidence="1 2">
    <name type="scientific">Schaedlerella arabinosiphila</name>
    <dbReference type="NCBI Taxonomy" id="2044587"/>
    <lineage>
        <taxon>Bacteria</taxon>
        <taxon>Bacillati</taxon>
        <taxon>Bacillota</taxon>
        <taxon>Clostridia</taxon>
        <taxon>Lachnospirales</taxon>
        <taxon>Lachnospiraceae</taxon>
        <taxon>Schaedlerella</taxon>
    </lineage>
</organism>
<gene>
    <name evidence="1" type="ORF">EBB54_26695</name>
</gene>
<sequence length="316" mass="37432">MEYGGYIELERFEGDILHSDGIALNCGRSCLGYIFEAKEVKKIYLPYFLCETVKHTAEKYNVETDFYHIDRDFKPIIDFEIYDDEFLYLVNYYGQLTEEYLRQSKKKYRNLILDNAQDYFSAPITGVHTIYICRKFFGVADGAFLYTSIHNTNEYERDIVNSRMQFLLGRFEENASKFYEGYKYNDEYLIGRPVRRMSLITENILRALDYEAIKIRRNENWKYVSDRLSKYNGLTPLKSEGPFAYPLLIPDGMKIKKRLSEKFVYLPTLWPNVMEECAEGTVENEYASNILPIPIDQRYSLQNMEMMCEIIENEIC</sequence>
<evidence type="ECO:0000313" key="1">
    <source>
        <dbReference type="EMBL" id="RRK34525.1"/>
    </source>
</evidence>
<dbReference type="InterPro" id="IPR015424">
    <property type="entry name" value="PyrdxlP-dep_Trfase"/>
</dbReference>
<protein>
    <recommendedName>
        <fullName evidence="3">DegT/DnrJ/EryC1/StrS aminotransferase family protein</fullName>
    </recommendedName>
</protein>
<proteinExistence type="predicted"/>
<comment type="caution">
    <text evidence="1">The sequence shown here is derived from an EMBL/GenBank/DDBJ whole genome shotgun (WGS) entry which is preliminary data.</text>
</comment>
<dbReference type="EMBL" id="RHJS01000002">
    <property type="protein sequence ID" value="RRK34525.1"/>
    <property type="molecule type" value="Genomic_DNA"/>
</dbReference>
<reference evidence="1" key="1">
    <citation type="submission" date="2018-10" db="EMBL/GenBank/DDBJ databases">
        <title>Schaedlerella arabinophila gen. nov. sp. nov., isolated from the mouse intestinal tract and comparative analysis with the genome of the closely related altered Schaedler flora strain ASF502.</title>
        <authorList>
            <person name="Miyake S."/>
            <person name="Soh M."/>
            <person name="Seedorf H."/>
        </authorList>
    </citation>
    <scope>NUCLEOTIDE SEQUENCE [LARGE SCALE GENOMIC DNA]</scope>
    <source>
        <strain evidence="1">DSM 106076</strain>
    </source>
</reference>
<dbReference type="Proteomes" id="UP000274920">
    <property type="component" value="Unassembled WGS sequence"/>
</dbReference>
<dbReference type="RefSeq" id="WP_125129635.1">
    <property type="nucleotide sequence ID" value="NZ_RHJS01000002.1"/>
</dbReference>
<dbReference type="AlphaFoldDB" id="A0A3R8JSC7"/>
<evidence type="ECO:0000313" key="2">
    <source>
        <dbReference type="Proteomes" id="UP000274920"/>
    </source>
</evidence>
<accession>A0A3R8JSC7</accession>
<dbReference type="SUPFAM" id="SSF53383">
    <property type="entry name" value="PLP-dependent transferases"/>
    <property type="match status" value="1"/>
</dbReference>